<accession>A0ABS7PJ66</accession>
<gene>
    <name evidence="1" type="ORF">K7G82_03285</name>
</gene>
<keyword evidence="2" id="KW-1185">Reference proteome</keyword>
<dbReference type="EMBL" id="JAINVV010000002">
    <property type="protein sequence ID" value="MBY8821298.1"/>
    <property type="molecule type" value="Genomic_DNA"/>
</dbReference>
<dbReference type="Proteomes" id="UP000706039">
    <property type="component" value="Unassembled WGS sequence"/>
</dbReference>
<sequence length="155" mass="16694">MRPTILLPITVALLMLAACEPDSSRQAASNDAVTVDIAGPSAQAPSADASAEKPRPAPIAVPQTGFAGLWAVDEKSCKSPPWHFTERDLTTKGEVYCSFKQIKPVADGYDINTVCAAEGDEVAETMRLRLKNAGRTMTVSSDQTYKPIDLIRCQR</sequence>
<name>A0ABS7PJ66_9SPHN</name>
<evidence type="ECO:0000313" key="2">
    <source>
        <dbReference type="Proteomes" id="UP000706039"/>
    </source>
</evidence>
<evidence type="ECO:0008006" key="3">
    <source>
        <dbReference type="Google" id="ProtNLM"/>
    </source>
</evidence>
<comment type="caution">
    <text evidence="1">The sequence shown here is derived from an EMBL/GenBank/DDBJ whole genome shotgun (WGS) entry which is preliminary data.</text>
</comment>
<dbReference type="RefSeq" id="WP_222988418.1">
    <property type="nucleotide sequence ID" value="NZ_JAINVV010000002.1"/>
</dbReference>
<organism evidence="1 2">
    <name type="scientific">Sphingomonas colocasiae</name>
    <dbReference type="NCBI Taxonomy" id="1848973"/>
    <lineage>
        <taxon>Bacteria</taxon>
        <taxon>Pseudomonadati</taxon>
        <taxon>Pseudomonadota</taxon>
        <taxon>Alphaproteobacteria</taxon>
        <taxon>Sphingomonadales</taxon>
        <taxon>Sphingomonadaceae</taxon>
        <taxon>Sphingomonas</taxon>
    </lineage>
</organism>
<proteinExistence type="predicted"/>
<evidence type="ECO:0000313" key="1">
    <source>
        <dbReference type="EMBL" id="MBY8821298.1"/>
    </source>
</evidence>
<reference evidence="1 2" key="1">
    <citation type="submission" date="2021-08" db="EMBL/GenBank/DDBJ databases">
        <authorList>
            <person name="Tuo L."/>
        </authorList>
    </citation>
    <scope>NUCLEOTIDE SEQUENCE [LARGE SCALE GENOMIC DNA]</scope>
    <source>
        <strain evidence="1 2">JCM 31229</strain>
    </source>
</reference>
<dbReference type="PROSITE" id="PS51257">
    <property type="entry name" value="PROKAR_LIPOPROTEIN"/>
    <property type="match status" value="1"/>
</dbReference>
<protein>
    <recommendedName>
        <fullName evidence="3">DUF3617 family protein</fullName>
    </recommendedName>
</protein>